<evidence type="ECO:0000313" key="2">
    <source>
        <dbReference type="Proteomes" id="UP000821845"/>
    </source>
</evidence>
<dbReference type="Proteomes" id="UP000821845">
    <property type="component" value="Chromosome 2"/>
</dbReference>
<accession>A0ACB7SV06</accession>
<keyword evidence="2" id="KW-1185">Reference proteome</keyword>
<comment type="caution">
    <text evidence="1">The sequence shown here is derived from an EMBL/GenBank/DDBJ whole genome shotgun (WGS) entry which is preliminary data.</text>
</comment>
<reference evidence="1" key="1">
    <citation type="submission" date="2020-05" db="EMBL/GenBank/DDBJ databases">
        <title>Large-scale comparative analyses of tick genomes elucidate their genetic diversity and vector capacities.</title>
        <authorList>
            <person name="Jia N."/>
            <person name="Wang J."/>
            <person name="Shi W."/>
            <person name="Du L."/>
            <person name="Sun Y."/>
            <person name="Zhan W."/>
            <person name="Jiang J."/>
            <person name="Wang Q."/>
            <person name="Zhang B."/>
            <person name="Ji P."/>
            <person name="Sakyi L.B."/>
            <person name="Cui X."/>
            <person name="Yuan T."/>
            <person name="Jiang B."/>
            <person name="Yang W."/>
            <person name="Lam T.T.-Y."/>
            <person name="Chang Q."/>
            <person name="Ding S."/>
            <person name="Wang X."/>
            <person name="Zhu J."/>
            <person name="Ruan X."/>
            <person name="Zhao L."/>
            <person name="Wei J."/>
            <person name="Que T."/>
            <person name="Du C."/>
            <person name="Cheng J."/>
            <person name="Dai P."/>
            <person name="Han X."/>
            <person name="Huang E."/>
            <person name="Gao Y."/>
            <person name="Liu J."/>
            <person name="Shao H."/>
            <person name="Ye R."/>
            <person name="Li L."/>
            <person name="Wei W."/>
            <person name="Wang X."/>
            <person name="Wang C."/>
            <person name="Yang T."/>
            <person name="Huo Q."/>
            <person name="Li W."/>
            <person name="Guo W."/>
            <person name="Chen H."/>
            <person name="Zhou L."/>
            <person name="Ni X."/>
            <person name="Tian J."/>
            <person name="Zhou Y."/>
            <person name="Sheng Y."/>
            <person name="Liu T."/>
            <person name="Pan Y."/>
            <person name="Xia L."/>
            <person name="Li J."/>
            <person name="Zhao F."/>
            <person name="Cao W."/>
        </authorList>
    </citation>
    <scope>NUCLEOTIDE SEQUENCE</scope>
    <source>
        <strain evidence="1">Hyas-2018</strain>
    </source>
</reference>
<evidence type="ECO:0000313" key="1">
    <source>
        <dbReference type="EMBL" id="KAH6937826.1"/>
    </source>
</evidence>
<dbReference type="EMBL" id="CM023482">
    <property type="protein sequence ID" value="KAH6937826.1"/>
    <property type="molecule type" value="Genomic_DNA"/>
</dbReference>
<name>A0ACB7SV06_HYAAI</name>
<gene>
    <name evidence="1" type="ORF">HPB50_004212</name>
</gene>
<organism evidence="1 2">
    <name type="scientific">Hyalomma asiaticum</name>
    <name type="common">Tick</name>
    <dbReference type="NCBI Taxonomy" id="266040"/>
    <lineage>
        <taxon>Eukaryota</taxon>
        <taxon>Metazoa</taxon>
        <taxon>Ecdysozoa</taxon>
        <taxon>Arthropoda</taxon>
        <taxon>Chelicerata</taxon>
        <taxon>Arachnida</taxon>
        <taxon>Acari</taxon>
        <taxon>Parasitiformes</taxon>
        <taxon>Ixodida</taxon>
        <taxon>Ixodoidea</taxon>
        <taxon>Ixodidae</taxon>
        <taxon>Hyalomminae</taxon>
        <taxon>Hyalomma</taxon>
    </lineage>
</organism>
<sequence>MVSLVFVAIIVTLCCTFVQRMSIPRVDDSLASEVILGVKQDDGSQLPPVYGHRGCGFDAPENTLAAFYEAKKNRAFGIEFDLSFTRDNVAVIFHDETLERTTNGEGPLKNITFDELRQLDASCKHPLAAHFPGQRVPTLEEAVDECLRLNMRMIIDVKDSRAVNVVDQLFRRKPALYERALVASFYHQYVYMLRRQNPSIVTALTWRPGFVAYQDVNNTVPRHQTLVDHLFAIIGDWLLDKALHTGFLPYLTGASAVLISTNTLSAEYVKTWRDMGLHVIAWTPNQPLEKNFLRQSLRVSIITDTMQTL</sequence>
<proteinExistence type="predicted"/>
<protein>
    <submittedName>
        <fullName evidence="1">Uncharacterized protein</fullName>
    </submittedName>
</protein>